<evidence type="ECO:0000256" key="2">
    <source>
        <dbReference type="ARBA" id="ARBA00023326"/>
    </source>
</evidence>
<keyword evidence="5" id="KW-1185">Reference proteome</keyword>
<dbReference type="InterPro" id="IPR003961">
    <property type="entry name" value="FN3_dom"/>
</dbReference>
<dbReference type="SMART" id="SM00060">
    <property type="entry name" value="FN3"/>
    <property type="match status" value="2"/>
</dbReference>
<dbReference type="RefSeq" id="WP_209698740.1">
    <property type="nucleotide sequence ID" value="NZ_BAAAVU010000023.1"/>
</dbReference>
<dbReference type="CDD" id="cd00063">
    <property type="entry name" value="FN3"/>
    <property type="match status" value="1"/>
</dbReference>
<dbReference type="Proteomes" id="UP000755585">
    <property type="component" value="Unassembled WGS sequence"/>
</dbReference>
<keyword evidence="1" id="KW-0326">Glycosidase</keyword>
<keyword evidence="2" id="KW-0119">Carbohydrate metabolism</keyword>
<evidence type="ECO:0000313" key="4">
    <source>
        <dbReference type="EMBL" id="MBP2356182.1"/>
    </source>
</evidence>
<dbReference type="InterPro" id="IPR033803">
    <property type="entry name" value="CBD-like_Golvesin-Xly"/>
</dbReference>
<feature type="domain" description="Fibronectin type-III" evidence="3">
    <location>
        <begin position="249"/>
        <end position="322"/>
    </location>
</feature>
<dbReference type="EMBL" id="JAGINT010000002">
    <property type="protein sequence ID" value="MBP2356182.1"/>
    <property type="molecule type" value="Genomic_DNA"/>
</dbReference>
<evidence type="ECO:0000256" key="1">
    <source>
        <dbReference type="ARBA" id="ARBA00023295"/>
    </source>
</evidence>
<feature type="domain" description="Fibronectin type-III" evidence="3">
    <location>
        <begin position="154"/>
        <end position="233"/>
    </location>
</feature>
<proteinExistence type="predicted"/>
<sequence length="334" mass="35223">MSTAGTSQQVVAEVVVDNPQAEFTGTWTNSSFQPHLYGTDYAYTNRNAVSQVARVVRWRPALATAGDYAVSVWLPDGNGDRADAVTYRVRHGGQESVFVLDQTVAGGYWRQLGRGPLAFTGSGDEYVELRVADVAPKPNGAATYVQADAVRFAPPPPPLASGPQVDVVAGRNYAELSWPTLDGASSYVVRRALAGQQPEEVAEVVSAGYLDLSLDSRSDYVFTVAGVNGAGLGPSSRTVRVRYAAGAPLEAVQGLVVTGNGPKAVLQWQPSLGATGYRIEKATRSGRAGQVIATVTGTTFIDVPPGPQAYYVVRSTNAAGTCALGSWQVAWLRA</sequence>
<protein>
    <recommendedName>
        <fullName evidence="3">Fibronectin type-III domain-containing protein</fullName>
    </recommendedName>
</protein>
<gene>
    <name evidence="4" type="ORF">JOF29_007292</name>
</gene>
<keyword evidence="1" id="KW-0378">Hydrolase</keyword>
<name>A0ABS4UX10_9ACTN</name>
<reference evidence="4 5" key="1">
    <citation type="submission" date="2021-03" db="EMBL/GenBank/DDBJ databases">
        <title>Sequencing the genomes of 1000 actinobacteria strains.</title>
        <authorList>
            <person name="Klenk H.-P."/>
        </authorList>
    </citation>
    <scope>NUCLEOTIDE SEQUENCE [LARGE SCALE GENOMIC DNA]</scope>
    <source>
        <strain evidence="4 5">DSM 18824</strain>
    </source>
</reference>
<evidence type="ECO:0000259" key="3">
    <source>
        <dbReference type="SMART" id="SM00060"/>
    </source>
</evidence>
<dbReference type="SUPFAM" id="SSF49265">
    <property type="entry name" value="Fibronectin type III"/>
    <property type="match status" value="1"/>
</dbReference>
<dbReference type="Gene3D" id="2.60.40.10">
    <property type="entry name" value="Immunoglobulins"/>
    <property type="match status" value="2"/>
</dbReference>
<accession>A0ABS4UX10</accession>
<comment type="caution">
    <text evidence="4">The sequence shown here is derived from an EMBL/GenBank/DDBJ whole genome shotgun (WGS) entry which is preliminary data.</text>
</comment>
<dbReference type="InterPro" id="IPR013783">
    <property type="entry name" value="Ig-like_fold"/>
</dbReference>
<dbReference type="InterPro" id="IPR036116">
    <property type="entry name" value="FN3_sf"/>
</dbReference>
<organism evidence="4 5">
    <name type="scientific">Kribbella aluminosa</name>
    <dbReference type="NCBI Taxonomy" id="416017"/>
    <lineage>
        <taxon>Bacteria</taxon>
        <taxon>Bacillati</taxon>
        <taxon>Actinomycetota</taxon>
        <taxon>Actinomycetes</taxon>
        <taxon>Propionibacteriales</taxon>
        <taxon>Kribbellaceae</taxon>
        <taxon>Kribbella</taxon>
    </lineage>
</organism>
<dbReference type="Pfam" id="PF25275">
    <property type="entry name" value="Golvesin_C"/>
    <property type="match status" value="1"/>
</dbReference>
<evidence type="ECO:0000313" key="5">
    <source>
        <dbReference type="Proteomes" id="UP000755585"/>
    </source>
</evidence>
<keyword evidence="2" id="KW-0624">Polysaccharide degradation</keyword>